<name>A0ABV9P5Z5_9FLAO</name>
<gene>
    <name evidence="5" type="ORF">ACFO3U_13270</name>
</gene>
<keyword evidence="3" id="KW-0472">Membrane</keyword>
<comment type="caution">
    <text evidence="5">The sequence shown here is derived from an EMBL/GenBank/DDBJ whole genome shotgun (WGS) entry which is preliminary data.</text>
</comment>
<accession>A0ABV9P5Z5</accession>
<feature type="transmembrane region" description="Helical" evidence="3">
    <location>
        <begin position="12"/>
        <end position="32"/>
    </location>
</feature>
<proteinExistence type="predicted"/>
<dbReference type="Proteomes" id="UP001595885">
    <property type="component" value="Unassembled WGS sequence"/>
</dbReference>
<evidence type="ECO:0000256" key="2">
    <source>
        <dbReference type="ARBA" id="ARBA00022801"/>
    </source>
</evidence>
<protein>
    <submittedName>
        <fullName evidence="5">Metallophosphoesterase</fullName>
    </submittedName>
</protein>
<sequence>MQNIYLILQKRVFFFFSILLIFILSSCATYSVQTGRDLKKPVEDISIKSNEIDHTFYLIGDAGNADEINSKEALQPLKNQLDKASKNSTLIYLGDNVYPVGMNGNKESEAYKEAVVILENQLKITKNFKGKTIVIPGNHDWYSGLDGLNAQEEFVVKYLNDEESFSPRKGCPIEDFEINDNITLVTVNSQWYLEDWNKIPTINDDCTIKNREEFFLELESVLNKNEDKITILALHHPLFTNGVHGGHFGVRKMLISAEDSVPIPLIGTLYNLLRKTAGVSSQDVLNKEYTNLTKRIRALIQGNNNIVVVSGHEHSLEYIERDNIKQVVSGSGTKTNAARAIYPKDFSYGRNGYATLQIMKDGKTILTFYGKENNKEIVLYRQEILKPINVEKKDYPNKFPTTVETTIYNLEVTKKSGFYNFLWGKHYRKYYGTTITANVATLDTLYGGLKPDRKGGGHQTNSLRVIDKNKNEYVLRGVKKSATRFFQATLFNDQYVEESLKETYIESFLMDFYTTAHPFTPFIINDLAADIDLYHTNPKLLYIPKHDALGKFNSNFGDKLYMFEERPSDSQVDKWFFGNPDDIIGTDDLFKKLRKDEKYKVDEKMFIRARLFDNLLGDWDRHADQWKWSEFKRGDQDVVYRPIPKDRDQAFPKYGGALLSILLNLPEFKNMQSYGAEIKNLKYLNNSGYPVDIALLQENKEEDWIEQAKYIQANLTDEDIDRAFSKLPKEVIDETSDKIKSNLKTRRDKLLDYAKEYHKILERRAIIVGTDKKEDFYIKKLNKNEIEVTQIRNKKDGVEQFISKRKFNAKDTKEVWIYGLDDDDKFVVEGDYKSKIKIRIIGGQNNDSYKVENGNNVKIYDYKSKKNEFDIDGKTTKRLSDDYEMNVYTSKKAKHNTYSILPGGGFNPDDGVKLGFVYNYFDYGFRQNPYTSKHTIAPNYFFATNGFEVRYNGHFPKLLGQYDFEINSRVTSPNFAINYFGYGNESVYNDKEQDIDFDVNRVKLKMFNFYPSIKKVGRLGSELKFQLGFENIEVDNTPDRFVTTSNTIDKRLFEDQQFASTALSYGYENYDIVSLPTLGMGFLMSGEWKTSLNVENKNFFTLEAKFNFSHKITTNGNLVYETLFRGKMITNDNFDFYHGASIGGNNGLRAFRNERFLGRKSFYQTSDVRLTLGTIKRSLIPMKYGVIAGFDYGRVWLDDDTSNRWNTSYGGALWINGINTITAKLGYFASPIDKGRVSFAVAFGF</sequence>
<evidence type="ECO:0000313" key="5">
    <source>
        <dbReference type="EMBL" id="MFC4740967.1"/>
    </source>
</evidence>
<dbReference type="Pfam" id="PF00149">
    <property type="entry name" value="Metallophos"/>
    <property type="match status" value="1"/>
</dbReference>
<evidence type="ECO:0000259" key="4">
    <source>
        <dbReference type="Pfam" id="PF00149"/>
    </source>
</evidence>
<keyword evidence="3" id="KW-1133">Transmembrane helix</keyword>
<dbReference type="Gene3D" id="3.60.21.10">
    <property type="match status" value="1"/>
</dbReference>
<dbReference type="PANTHER" id="PTHR10161">
    <property type="entry name" value="TARTRATE-RESISTANT ACID PHOSPHATASE TYPE 5"/>
    <property type="match status" value="1"/>
</dbReference>
<evidence type="ECO:0000256" key="3">
    <source>
        <dbReference type="SAM" id="Phobius"/>
    </source>
</evidence>
<reference evidence="6" key="1">
    <citation type="journal article" date="2019" name="Int. J. Syst. Evol. Microbiol.">
        <title>The Global Catalogue of Microorganisms (GCM) 10K type strain sequencing project: providing services to taxonomists for standard genome sequencing and annotation.</title>
        <authorList>
            <consortium name="The Broad Institute Genomics Platform"/>
            <consortium name="The Broad Institute Genome Sequencing Center for Infectious Disease"/>
            <person name="Wu L."/>
            <person name="Ma J."/>
        </authorList>
    </citation>
    <scope>NUCLEOTIDE SEQUENCE [LARGE SCALE GENOMIC DNA]</scope>
    <source>
        <strain evidence="6">CCUG 50349</strain>
    </source>
</reference>
<dbReference type="InterPro" id="IPR051558">
    <property type="entry name" value="Metallophosphoesterase_PAP"/>
</dbReference>
<keyword evidence="6" id="KW-1185">Reference proteome</keyword>
<dbReference type="SUPFAM" id="SSF56300">
    <property type="entry name" value="Metallo-dependent phosphatases"/>
    <property type="match status" value="1"/>
</dbReference>
<dbReference type="RefSeq" id="WP_379743366.1">
    <property type="nucleotide sequence ID" value="NZ_JBHSGW010000027.1"/>
</dbReference>
<feature type="domain" description="Calcineurin-like phosphoesterase" evidence="4">
    <location>
        <begin position="55"/>
        <end position="314"/>
    </location>
</feature>
<dbReference type="PANTHER" id="PTHR10161:SF14">
    <property type="entry name" value="TARTRATE-RESISTANT ACID PHOSPHATASE TYPE 5"/>
    <property type="match status" value="1"/>
</dbReference>
<keyword evidence="3" id="KW-0812">Transmembrane</keyword>
<dbReference type="InterPro" id="IPR029052">
    <property type="entry name" value="Metallo-depent_PP-like"/>
</dbReference>
<evidence type="ECO:0000256" key="1">
    <source>
        <dbReference type="ARBA" id="ARBA00022729"/>
    </source>
</evidence>
<evidence type="ECO:0000313" key="6">
    <source>
        <dbReference type="Proteomes" id="UP001595885"/>
    </source>
</evidence>
<keyword evidence="2" id="KW-0378">Hydrolase</keyword>
<dbReference type="EMBL" id="JBHSGW010000027">
    <property type="protein sequence ID" value="MFC4740967.1"/>
    <property type="molecule type" value="Genomic_DNA"/>
</dbReference>
<dbReference type="Gene3D" id="2.40.160.50">
    <property type="entry name" value="membrane protein fhac: a member of the omp85/tpsb transporter family"/>
    <property type="match status" value="1"/>
</dbReference>
<keyword evidence="1" id="KW-0732">Signal</keyword>
<dbReference type="InterPro" id="IPR004843">
    <property type="entry name" value="Calcineurin-like_PHP"/>
</dbReference>
<organism evidence="5 6">
    <name type="scientific">Flavobacterium ponti</name>
    <dbReference type="NCBI Taxonomy" id="665133"/>
    <lineage>
        <taxon>Bacteria</taxon>
        <taxon>Pseudomonadati</taxon>
        <taxon>Bacteroidota</taxon>
        <taxon>Flavobacteriia</taxon>
        <taxon>Flavobacteriales</taxon>
        <taxon>Flavobacteriaceae</taxon>
        <taxon>Flavobacterium</taxon>
    </lineage>
</organism>